<comment type="caution">
    <text evidence="8">The sequence shown here is derived from an EMBL/GenBank/DDBJ whole genome shotgun (WGS) entry which is preliminary data.</text>
</comment>
<feature type="domain" description="Protein kinase" evidence="7">
    <location>
        <begin position="16"/>
        <end position="263"/>
    </location>
</feature>
<dbReference type="GO" id="GO:0004674">
    <property type="term" value="F:protein serine/threonine kinase activity"/>
    <property type="evidence" value="ECO:0007669"/>
    <property type="project" value="TreeGrafter"/>
</dbReference>
<gene>
    <name evidence="8" type="ORF">G5C51_25270</name>
</gene>
<dbReference type="PROSITE" id="PS00107">
    <property type="entry name" value="PROTEIN_KINASE_ATP"/>
    <property type="match status" value="1"/>
</dbReference>
<evidence type="ECO:0000256" key="5">
    <source>
        <dbReference type="PROSITE-ProRule" id="PRU10141"/>
    </source>
</evidence>
<evidence type="ECO:0000256" key="3">
    <source>
        <dbReference type="ARBA" id="ARBA00022777"/>
    </source>
</evidence>
<dbReference type="Pfam" id="PF13360">
    <property type="entry name" value="PQQ_2"/>
    <property type="match status" value="2"/>
</dbReference>
<dbReference type="SUPFAM" id="SSF50998">
    <property type="entry name" value="Quinoprotein alcohol dehydrogenase-like"/>
    <property type="match status" value="1"/>
</dbReference>
<dbReference type="PROSITE" id="PS00108">
    <property type="entry name" value="PROTEIN_KINASE_ST"/>
    <property type="match status" value="1"/>
</dbReference>
<evidence type="ECO:0000313" key="8">
    <source>
        <dbReference type="EMBL" id="NGN67207.1"/>
    </source>
</evidence>
<evidence type="ECO:0000256" key="2">
    <source>
        <dbReference type="ARBA" id="ARBA00022741"/>
    </source>
</evidence>
<proteinExistence type="predicted"/>
<keyword evidence="3 8" id="KW-0418">Kinase</keyword>
<evidence type="ECO:0000256" key="6">
    <source>
        <dbReference type="SAM" id="MobiDB-lite"/>
    </source>
</evidence>
<dbReference type="PANTHER" id="PTHR43289:SF34">
    <property type="entry name" value="SERINE_THREONINE-PROTEIN KINASE YBDM-RELATED"/>
    <property type="match status" value="1"/>
</dbReference>
<reference evidence="8 9" key="1">
    <citation type="submission" date="2020-02" db="EMBL/GenBank/DDBJ databases">
        <title>Whole-genome analyses of novel actinobacteria.</title>
        <authorList>
            <person name="Sahin N."/>
        </authorList>
    </citation>
    <scope>NUCLEOTIDE SEQUENCE [LARGE SCALE GENOMIC DNA]</scope>
    <source>
        <strain evidence="8 9">A7024</strain>
    </source>
</reference>
<keyword evidence="1" id="KW-0808">Transferase</keyword>
<dbReference type="InterPro" id="IPR002372">
    <property type="entry name" value="PQQ_rpt_dom"/>
</dbReference>
<keyword evidence="4 5" id="KW-0067">ATP-binding</keyword>
<dbReference type="Pfam" id="PF00069">
    <property type="entry name" value="Pkinase"/>
    <property type="match status" value="1"/>
</dbReference>
<dbReference type="InterPro" id="IPR015943">
    <property type="entry name" value="WD40/YVTN_repeat-like_dom_sf"/>
</dbReference>
<dbReference type="Proteomes" id="UP000481583">
    <property type="component" value="Unassembled WGS sequence"/>
</dbReference>
<dbReference type="InterPro" id="IPR011047">
    <property type="entry name" value="Quinoprotein_ADH-like_sf"/>
</dbReference>
<dbReference type="AlphaFoldDB" id="A0A6G4U7D3"/>
<dbReference type="SMART" id="SM00220">
    <property type="entry name" value="S_TKc"/>
    <property type="match status" value="1"/>
</dbReference>
<dbReference type="InterPro" id="IPR018391">
    <property type="entry name" value="PQQ_b-propeller_rpt"/>
</dbReference>
<feature type="region of interest" description="Disordered" evidence="6">
    <location>
        <begin position="339"/>
        <end position="364"/>
    </location>
</feature>
<keyword evidence="9" id="KW-1185">Reference proteome</keyword>
<feature type="binding site" evidence="5">
    <location>
        <position position="44"/>
    </location>
    <ligand>
        <name>ATP</name>
        <dbReference type="ChEBI" id="CHEBI:30616"/>
    </ligand>
</feature>
<dbReference type="Gene3D" id="3.30.200.20">
    <property type="entry name" value="Phosphorylase Kinase, domain 1"/>
    <property type="match status" value="1"/>
</dbReference>
<dbReference type="CDD" id="cd14014">
    <property type="entry name" value="STKc_PknB_like"/>
    <property type="match status" value="1"/>
</dbReference>
<sequence>MPASLTHDDPQQLGPYRLVARLGSGGMGTVFLGRSAGGRTVALKTMHAEIASRTEFRARFRLETDAARVIGGYGAEVVDADPLAPTPWLATEYVLGPPLDEAVALTGPLPEDAVRALGAELCAGLAQLHGSDVVHRDLKPSNILLAAAGPKLIDFGIARAEGDERLTRTGTAAGTPAFMSPEQATGIEHTPAGDVFALAGVLVFACTGQAPFGSGQAADLLYRVRYGEPDLSRVPEALRPVLEQCLAKDPRQRPTTSRLAELLDAPAGGFAEHLPDAVHADILRRATAVWQPMPPRLPAPAEEAATAAGPAGPSRRRVLALAGGTVAAAGAAAGAWFWLGPEDDGEPTAGGKPGQKKPDPAPEPVWKVKVFKGDSGFNIYPAGRHLGLLSGIGLKFYDAKSGKLRGESGDSSPVQGLGTDGKRLYEHLQSEISAFDPLTGKTGKPVLRLKKKLSGGRIEDIDAHDVLMFAGLPGDKESSYALFDRRTGKLRWSHPYNAPNPMSYTVSLLKHYVVLREEDRLTVLDRKKGKVLWKWRAPKADRKAFAGLSALPLTETHLYLGLHEFTALRLEDGKKEWTFGKDRPAVRDAAAEDRVYGPCQEKDGTLYCVERGTGLLAVDQDTGELKWEAKAEWAGPDAFASAPAVGEKLVYVATGGTHWARAISLKTHREAWAYRGPGNAESPKMMPYEPGDCVLLATPDVVVALPFE</sequence>
<protein>
    <submittedName>
        <fullName evidence="8">Protein kinase</fullName>
    </submittedName>
</protein>
<organism evidence="8 9">
    <name type="scientific">Streptomyces coryli</name>
    <dbReference type="NCBI Taxonomy" id="1128680"/>
    <lineage>
        <taxon>Bacteria</taxon>
        <taxon>Bacillati</taxon>
        <taxon>Actinomycetota</taxon>
        <taxon>Actinomycetes</taxon>
        <taxon>Kitasatosporales</taxon>
        <taxon>Streptomycetaceae</taxon>
        <taxon>Streptomyces</taxon>
    </lineage>
</organism>
<evidence type="ECO:0000259" key="7">
    <source>
        <dbReference type="PROSITE" id="PS50011"/>
    </source>
</evidence>
<evidence type="ECO:0000256" key="4">
    <source>
        <dbReference type="ARBA" id="ARBA00022840"/>
    </source>
</evidence>
<dbReference type="InterPro" id="IPR008271">
    <property type="entry name" value="Ser/Thr_kinase_AS"/>
</dbReference>
<name>A0A6G4U7D3_9ACTN</name>
<dbReference type="PANTHER" id="PTHR43289">
    <property type="entry name" value="MITOGEN-ACTIVATED PROTEIN KINASE KINASE KINASE 20-RELATED"/>
    <property type="match status" value="1"/>
</dbReference>
<dbReference type="RefSeq" id="WP_165240506.1">
    <property type="nucleotide sequence ID" value="NZ_JAAKZV010000130.1"/>
</dbReference>
<dbReference type="Gene3D" id="1.10.510.10">
    <property type="entry name" value="Transferase(Phosphotransferase) domain 1"/>
    <property type="match status" value="1"/>
</dbReference>
<dbReference type="SMART" id="SM00564">
    <property type="entry name" value="PQQ"/>
    <property type="match status" value="3"/>
</dbReference>
<evidence type="ECO:0000313" key="9">
    <source>
        <dbReference type="Proteomes" id="UP000481583"/>
    </source>
</evidence>
<dbReference type="GO" id="GO:0005524">
    <property type="term" value="F:ATP binding"/>
    <property type="evidence" value="ECO:0007669"/>
    <property type="project" value="UniProtKB-UniRule"/>
</dbReference>
<dbReference type="SUPFAM" id="SSF56112">
    <property type="entry name" value="Protein kinase-like (PK-like)"/>
    <property type="match status" value="1"/>
</dbReference>
<dbReference type="InterPro" id="IPR011009">
    <property type="entry name" value="Kinase-like_dom_sf"/>
</dbReference>
<evidence type="ECO:0000256" key="1">
    <source>
        <dbReference type="ARBA" id="ARBA00022679"/>
    </source>
</evidence>
<dbReference type="EMBL" id="JAAKZV010000130">
    <property type="protein sequence ID" value="NGN67207.1"/>
    <property type="molecule type" value="Genomic_DNA"/>
</dbReference>
<dbReference type="PROSITE" id="PS50011">
    <property type="entry name" value="PROTEIN_KINASE_DOM"/>
    <property type="match status" value="1"/>
</dbReference>
<keyword evidence="2 5" id="KW-0547">Nucleotide-binding</keyword>
<dbReference type="Gene3D" id="2.130.10.10">
    <property type="entry name" value="YVTN repeat-like/Quinoprotein amine dehydrogenase"/>
    <property type="match status" value="2"/>
</dbReference>
<dbReference type="InterPro" id="IPR000719">
    <property type="entry name" value="Prot_kinase_dom"/>
</dbReference>
<accession>A0A6G4U7D3</accession>
<dbReference type="InterPro" id="IPR017441">
    <property type="entry name" value="Protein_kinase_ATP_BS"/>
</dbReference>